<dbReference type="OrthoDB" id="3798874at2759"/>
<feature type="region of interest" description="Disordered" evidence="5">
    <location>
        <begin position="156"/>
        <end position="220"/>
    </location>
</feature>
<keyword evidence="7" id="KW-0732">Signal</keyword>
<evidence type="ECO:0000313" key="8">
    <source>
        <dbReference type="EMBL" id="CAI6341966.1"/>
    </source>
</evidence>
<feature type="region of interest" description="Disordered" evidence="5">
    <location>
        <begin position="254"/>
        <end position="275"/>
    </location>
</feature>
<name>A0A9W4UW07_9PLEO</name>
<feature type="chain" id="PRO_5040855893" evidence="7">
    <location>
        <begin position="26"/>
        <end position="327"/>
    </location>
</feature>
<evidence type="ECO:0000256" key="4">
    <source>
        <dbReference type="ARBA" id="ARBA00023136"/>
    </source>
</evidence>
<keyword evidence="3 6" id="KW-1133">Transmembrane helix</keyword>
<dbReference type="EMBL" id="CAOQHR010000012">
    <property type="protein sequence ID" value="CAI6341966.1"/>
    <property type="molecule type" value="Genomic_DNA"/>
</dbReference>
<dbReference type="GO" id="GO:0071944">
    <property type="term" value="C:cell periphery"/>
    <property type="evidence" value="ECO:0007669"/>
    <property type="project" value="UniProtKB-ARBA"/>
</dbReference>
<evidence type="ECO:0000256" key="3">
    <source>
        <dbReference type="ARBA" id="ARBA00022989"/>
    </source>
</evidence>
<evidence type="ECO:0000256" key="7">
    <source>
        <dbReference type="SAM" id="SignalP"/>
    </source>
</evidence>
<dbReference type="Proteomes" id="UP001152607">
    <property type="component" value="Unassembled WGS sequence"/>
</dbReference>
<feature type="compositionally biased region" description="Low complexity" evidence="5">
    <location>
        <begin position="185"/>
        <end position="220"/>
    </location>
</feature>
<evidence type="ECO:0000256" key="6">
    <source>
        <dbReference type="SAM" id="Phobius"/>
    </source>
</evidence>
<protein>
    <submittedName>
        <fullName evidence="8">Uncharacterized protein</fullName>
    </submittedName>
</protein>
<dbReference type="PANTHER" id="PTHR15549">
    <property type="entry name" value="PAIRED IMMUNOGLOBULIN-LIKE TYPE 2 RECEPTOR"/>
    <property type="match status" value="1"/>
</dbReference>
<comment type="subcellular location">
    <subcellularLocation>
        <location evidence="1">Membrane</location>
        <topology evidence="1">Single-pass membrane protein</topology>
    </subcellularLocation>
</comment>
<evidence type="ECO:0000313" key="9">
    <source>
        <dbReference type="Proteomes" id="UP001152607"/>
    </source>
</evidence>
<feature type="compositionally biased region" description="Low complexity" evidence="5">
    <location>
        <begin position="262"/>
        <end position="271"/>
    </location>
</feature>
<dbReference type="GO" id="GO:0016020">
    <property type="term" value="C:membrane"/>
    <property type="evidence" value="ECO:0007669"/>
    <property type="project" value="UniProtKB-SubCell"/>
</dbReference>
<dbReference type="InterPro" id="IPR051694">
    <property type="entry name" value="Immunoregulatory_rcpt-like"/>
</dbReference>
<feature type="transmembrane region" description="Helical" evidence="6">
    <location>
        <begin position="224"/>
        <end position="248"/>
    </location>
</feature>
<proteinExistence type="predicted"/>
<keyword evidence="9" id="KW-1185">Reference proteome</keyword>
<evidence type="ECO:0000256" key="5">
    <source>
        <dbReference type="SAM" id="MobiDB-lite"/>
    </source>
</evidence>
<comment type="caution">
    <text evidence="8">The sequence shown here is derived from an EMBL/GenBank/DDBJ whole genome shotgun (WGS) entry which is preliminary data.</text>
</comment>
<accession>A0A9W4UW07</accession>
<feature type="compositionally biased region" description="Low complexity" evidence="5">
    <location>
        <begin position="156"/>
        <end position="177"/>
    </location>
</feature>
<evidence type="ECO:0000256" key="2">
    <source>
        <dbReference type="ARBA" id="ARBA00022692"/>
    </source>
</evidence>
<reference evidence="8" key="1">
    <citation type="submission" date="2023-01" db="EMBL/GenBank/DDBJ databases">
        <authorList>
            <person name="Van Ghelder C."/>
            <person name="Rancurel C."/>
        </authorList>
    </citation>
    <scope>NUCLEOTIDE SEQUENCE</scope>
    <source>
        <strain evidence="8">CNCM I-4278</strain>
    </source>
</reference>
<keyword evidence="2 6" id="KW-0812">Transmembrane</keyword>
<dbReference type="AlphaFoldDB" id="A0A9W4UW07"/>
<sequence>MNGHRKTATLLAIAQILMLVTGVRGDCYALSGITALSAPAYNGPELVSCGRGTNNCCMRGQQCGSNLLCLGNGKVSREYCADRDWKGCSPLCPKGFNAGYGMRKCGMNRYCCSEDCNCDKDQVFHIDPLTGAVANATDVQENLKEDVPEWWEVDSSAMLSPTPTPTPAANSTSSTPPEITPPVTPSSATSSSESSGAPNASAPAPSTSPAGSPTAAPSSGLSGAAGVGIGLGAAAAVACLAGMIGLLVSRRKKRMERAKPQSSSSTLRGSSFGDKIYPLHDPSKLHEMDGVWPEYEIGGRQLPVPKHEIDGTQLSQEAIAKRTYLRV</sequence>
<evidence type="ECO:0000256" key="1">
    <source>
        <dbReference type="ARBA" id="ARBA00004167"/>
    </source>
</evidence>
<keyword evidence="4 6" id="KW-0472">Membrane</keyword>
<dbReference type="PANTHER" id="PTHR15549:SF6">
    <property type="entry name" value="MID2 DOMAIN-CONTAINING PROTEIN"/>
    <property type="match status" value="1"/>
</dbReference>
<feature type="signal peptide" evidence="7">
    <location>
        <begin position="1"/>
        <end position="25"/>
    </location>
</feature>
<organism evidence="8 9">
    <name type="scientific">Periconia digitata</name>
    <dbReference type="NCBI Taxonomy" id="1303443"/>
    <lineage>
        <taxon>Eukaryota</taxon>
        <taxon>Fungi</taxon>
        <taxon>Dikarya</taxon>
        <taxon>Ascomycota</taxon>
        <taxon>Pezizomycotina</taxon>
        <taxon>Dothideomycetes</taxon>
        <taxon>Pleosporomycetidae</taxon>
        <taxon>Pleosporales</taxon>
        <taxon>Massarineae</taxon>
        <taxon>Periconiaceae</taxon>
        <taxon>Periconia</taxon>
    </lineage>
</organism>
<gene>
    <name evidence="8" type="ORF">PDIGIT_LOCUS15167</name>
</gene>